<evidence type="ECO:0000256" key="1">
    <source>
        <dbReference type="ARBA" id="ARBA00004651"/>
    </source>
</evidence>
<evidence type="ECO:0000256" key="5">
    <source>
        <dbReference type="ARBA" id="ARBA00022840"/>
    </source>
</evidence>
<feature type="transmembrane region" description="Helical" evidence="9">
    <location>
        <begin position="782"/>
        <end position="801"/>
    </location>
</feature>
<feature type="non-terminal residue" evidence="11">
    <location>
        <position position="1"/>
    </location>
</feature>
<keyword evidence="2" id="KW-1003">Cell membrane</keyword>
<dbReference type="GO" id="GO:0005886">
    <property type="term" value="C:plasma membrane"/>
    <property type="evidence" value="ECO:0007669"/>
    <property type="project" value="UniProtKB-SubCell"/>
</dbReference>
<dbReference type="PANTHER" id="PTHR43294">
    <property type="entry name" value="SODIUM/POTASSIUM-TRANSPORTING ATPASE SUBUNIT ALPHA"/>
    <property type="match status" value="1"/>
</dbReference>
<dbReference type="SUPFAM" id="SSF81665">
    <property type="entry name" value="Calcium ATPase, transmembrane domain M"/>
    <property type="match status" value="1"/>
</dbReference>
<keyword evidence="6" id="KW-1278">Translocase</keyword>
<dbReference type="Pfam" id="PF00689">
    <property type="entry name" value="Cation_ATPase_C"/>
    <property type="match status" value="1"/>
</dbReference>
<dbReference type="InterPro" id="IPR006068">
    <property type="entry name" value="ATPase_P-typ_cation-transptr_C"/>
</dbReference>
<dbReference type="eggNOG" id="KOG0203">
    <property type="taxonomic scope" value="Eukaryota"/>
</dbReference>
<evidence type="ECO:0000256" key="9">
    <source>
        <dbReference type="SAM" id="Phobius"/>
    </source>
</evidence>
<keyword evidence="4" id="KW-0547">Nucleotide-binding</keyword>
<feature type="transmembrane region" description="Helical" evidence="9">
    <location>
        <begin position="48"/>
        <end position="71"/>
    </location>
</feature>
<dbReference type="InterPro" id="IPR008250">
    <property type="entry name" value="ATPase_P-typ_transduc_dom_A_sf"/>
</dbReference>
<dbReference type="InParanoid" id="F4RTR6"/>
<dbReference type="GO" id="GO:1902600">
    <property type="term" value="P:proton transmembrane transport"/>
    <property type="evidence" value="ECO:0007669"/>
    <property type="project" value="TreeGrafter"/>
</dbReference>
<keyword evidence="12" id="KW-1185">Reference proteome</keyword>
<dbReference type="PANTHER" id="PTHR43294:SF21">
    <property type="entry name" value="CATION TRANSPORTING ATPASE"/>
    <property type="match status" value="1"/>
</dbReference>
<dbReference type="InterPro" id="IPR023298">
    <property type="entry name" value="ATPase_P-typ_TM_dom_sf"/>
</dbReference>
<dbReference type="InterPro" id="IPR059000">
    <property type="entry name" value="ATPase_P-type_domA"/>
</dbReference>
<dbReference type="InterPro" id="IPR023299">
    <property type="entry name" value="ATPase_P-typ_cyto_dom_N"/>
</dbReference>
<feature type="transmembrane region" description="Helical" evidence="9">
    <location>
        <begin position="830"/>
        <end position="852"/>
    </location>
</feature>
<evidence type="ECO:0000256" key="6">
    <source>
        <dbReference type="ARBA" id="ARBA00022967"/>
    </source>
</evidence>
<dbReference type="GO" id="GO:1990573">
    <property type="term" value="P:potassium ion import across plasma membrane"/>
    <property type="evidence" value="ECO:0007669"/>
    <property type="project" value="TreeGrafter"/>
</dbReference>
<dbReference type="InterPro" id="IPR044492">
    <property type="entry name" value="P_typ_ATPase_HD_dom"/>
</dbReference>
<keyword evidence="3 9" id="KW-0812">Transmembrane</keyword>
<dbReference type="InterPro" id="IPR001757">
    <property type="entry name" value="P_typ_ATPase"/>
</dbReference>
<protein>
    <recommendedName>
        <fullName evidence="10">Cation-transporting P-type ATPase N-terminal domain-containing protein</fullName>
    </recommendedName>
</protein>
<dbReference type="InterPro" id="IPR018303">
    <property type="entry name" value="ATPase_P-typ_P_site"/>
</dbReference>
<dbReference type="Pfam" id="PF13246">
    <property type="entry name" value="Cation_ATPase"/>
    <property type="match status" value="1"/>
</dbReference>
<evidence type="ECO:0000259" key="10">
    <source>
        <dbReference type="SMART" id="SM00831"/>
    </source>
</evidence>
<proteinExistence type="predicted"/>
<dbReference type="InterPro" id="IPR050510">
    <property type="entry name" value="Cation_transp_ATPase_P-type"/>
</dbReference>
<accession>F4RTR6</accession>
<evidence type="ECO:0000313" key="12">
    <source>
        <dbReference type="Proteomes" id="UP000001072"/>
    </source>
</evidence>
<dbReference type="Gene3D" id="1.20.1110.10">
    <property type="entry name" value="Calcium-transporting ATPase, transmembrane domain"/>
    <property type="match status" value="1"/>
</dbReference>
<feature type="transmembrane region" description="Helical" evidence="9">
    <location>
        <begin position="922"/>
        <end position="941"/>
    </location>
</feature>
<gene>
    <name evidence="11" type="ORF">MELLADRAFT_22597</name>
</gene>
<dbReference type="AlphaFoldDB" id="F4RTR6"/>
<comment type="subcellular location">
    <subcellularLocation>
        <location evidence="1">Cell membrane</location>
        <topology evidence="1">Multi-pass membrane protein</topology>
    </subcellularLocation>
</comment>
<dbReference type="OrthoDB" id="158672at2759"/>
<sequence>DWHTMSTEDLFQRLDSNPLGLTQDQVNSRLLKGRNSFQPRRLSLFSKAFSCVFGGFGSLIFVSAILSFLSWKPFGNDQAHPTAKLGLGIVLLIILLVQACFKAWQLRITGRAMRSITDHVGNETSVLRDGGSCTIPSEELVPGDLVKISTGSRIPADMRLILASSDLTFDRTMLTGESNLIVGTTDVSIGDDYEAHNMALQGTLCTSGNGVGILVDTGADTVFGSIAMLVSLQKNRMTLLEKEIRRFVIIICLLAVSVAVLWIVLWAGWLRTQYPKFMSASDLLVNIVSLMVAFIPEGLPICITLGLTILSRQLAAKQILCKSLSTVETLGTVDVVLSDKTGTLTSGRMKVTDVVIGKKIISTSDLRGHCLVSYGKDVSPLGKVANDLAAIAAVCNGSRYIDAEPLLDDEEGKSPINGNSTDASLIRYAHLFGPVSQYQEQWIEVFDLAFNSDIKFCAKLLKPRLTSQAPAGVQSDPNFTSESVSIFAKGAPEILLQRCTHICRPNGSVEPLNSATMDSLIKTQEANAAVGSRVIMLVRKTFPILDLYSDIPAGKSLSDLVVDMTVVGLLVLSDPPKHDAGKTVGICRRAGMRFLVVTGDLGQTAVGALTVEPVGLKDLKADIPIELVAPYQPKPASQLRAICLTGTELTVMNESQWKQCIGFDEIIFSRTTPQQKLEIVRRFQDNGHVCAVTGDGVNDATALKAADIGIAMGSGSEVAMEAADLVLLNDFGSVVTATLYGRLCFENLKKLTLYLLPSGSFSELIPMLLVLCAGLPDLLNPIQMIIICIGTDVLPALALIFEQPEKDLLLKAPRKQAKEKLIDFKTLAHAYMLLGLFQSIFSLVIAFHFGFYQRGVNLSDLLFSYGRATVDADLLEEATKAAQSIYFFSIIFSQWGTLLSTRTRRLSIINHFPGSQGAGKNLFIFPAMFISPILAFIISFIPFFQETLGTRRIGYESILAPISVSLLVLLIDELRKWGVRHHPNSLLAKIAW</sequence>
<keyword evidence="5" id="KW-0067">ATP-binding</keyword>
<dbReference type="GO" id="GO:0016887">
    <property type="term" value="F:ATP hydrolysis activity"/>
    <property type="evidence" value="ECO:0007669"/>
    <property type="project" value="InterPro"/>
</dbReference>
<dbReference type="NCBIfam" id="TIGR01494">
    <property type="entry name" value="ATPase_P-type"/>
    <property type="match status" value="2"/>
</dbReference>
<organism evidence="12">
    <name type="scientific">Melampsora larici-populina (strain 98AG31 / pathotype 3-4-7)</name>
    <name type="common">Poplar leaf rust fungus</name>
    <dbReference type="NCBI Taxonomy" id="747676"/>
    <lineage>
        <taxon>Eukaryota</taxon>
        <taxon>Fungi</taxon>
        <taxon>Dikarya</taxon>
        <taxon>Basidiomycota</taxon>
        <taxon>Pucciniomycotina</taxon>
        <taxon>Pucciniomycetes</taxon>
        <taxon>Pucciniales</taxon>
        <taxon>Melampsoraceae</taxon>
        <taxon>Melampsora</taxon>
    </lineage>
</organism>
<dbReference type="InterPro" id="IPR004014">
    <property type="entry name" value="ATPase_P-typ_cation-transptr_N"/>
</dbReference>
<evidence type="ECO:0000313" key="11">
    <source>
        <dbReference type="EMBL" id="EGG04215.1"/>
    </source>
</evidence>
<evidence type="ECO:0000256" key="7">
    <source>
        <dbReference type="ARBA" id="ARBA00022989"/>
    </source>
</evidence>
<evidence type="ECO:0000256" key="8">
    <source>
        <dbReference type="ARBA" id="ARBA00023136"/>
    </source>
</evidence>
<dbReference type="Gene3D" id="3.40.50.1000">
    <property type="entry name" value="HAD superfamily/HAD-like"/>
    <property type="match status" value="1"/>
</dbReference>
<keyword evidence="8 9" id="KW-0472">Membrane</keyword>
<dbReference type="SFLD" id="SFLDG00002">
    <property type="entry name" value="C1.7:_P-type_atpase_like"/>
    <property type="match status" value="1"/>
</dbReference>
<name>F4RTR6_MELLP</name>
<dbReference type="HOGENOM" id="CLU_002360_4_1_1"/>
<dbReference type="GO" id="GO:0006883">
    <property type="term" value="P:intracellular sodium ion homeostasis"/>
    <property type="evidence" value="ECO:0007669"/>
    <property type="project" value="TreeGrafter"/>
</dbReference>
<dbReference type="GeneID" id="18926895"/>
<dbReference type="Pfam" id="PF00690">
    <property type="entry name" value="Cation_ATPase_N"/>
    <property type="match status" value="1"/>
</dbReference>
<dbReference type="GO" id="GO:0030007">
    <property type="term" value="P:intracellular potassium ion homeostasis"/>
    <property type="evidence" value="ECO:0007669"/>
    <property type="project" value="TreeGrafter"/>
</dbReference>
<feature type="non-terminal residue" evidence="11">
    <location>
        <position position="992"/>
    </location>
</feature>
<reference evidence="12" key="1">
    <citation type="journal article" date="2011" name="Proc. Natl. Acad. Sci. U.S.A.">
        <title>Obligate biotrophy features unraveled by the genomic analysis of rust fungi.</title>
        <authorList>
            <person name="Duplessis S."/>
            <person name="Cuomo C.A."/>
            <person name="Lin Y.-C."/>
            <person name="Aerts A."/>
            <person name="Tisserant E."/>
            <person name="Veneault-Fourrey C."/>
            <person name="Joly D.L."/>
            <person name="Hacquard S."/>
            <person name="Amselem J."/>
            <person name="Cantarel B.L."/>
            <person name="Chiu R."/>
            <person name="Coutinho P.M."/>
            <person name="Feau N."/>
            <person name="Field M."/>
            <person name="Frey P."/>
            <person name="Gelhaye E."/>
            <person name="Goldberg J."/>
            <person name="Grabherr M.G."/>
            <person name="Kodira C.D."/>
            <person name="Kohler A."/>
            <person name="Kuees U."/>
            <person name="Lindquist E.A."/>
            <person name="Lucas S.M."/>
            <person name="Mago R."/>
            <person name="Mauceli E."/>
            <person name="Morin E."/>
            <person name="Murat C."/>
            <person name="Pangilinan J.L."/>
            <person name="Park R."/>
            <person name="Pearson M."/>
            <person name="Quesneville H."/>
            <person name="Rouhier N."/>
            <person name="Sakthikumar S."/>
            <person name="Salamov A.A."/>
            <person name="Schmutz J."/>
            <person name="Selles B."/>
            <person name="Shapiro H."/>
            <person name="Tanguay P."/>
            <person name="Tuskan G.A."/>
            <person name="Henrissat B."/>
            <person name="Van de Peer Y."/>
            <person name="Rouze P."/>
            <person name="Ellis J.G."/>
            <person name="Dodds P.N."/>
            <person name="Schein J.E."/>
            <person name="Zhong S."/>
            <person name="Hamelin R.C."/>
            <person name="Grigoriev I.V."/>
            <person name="Szabo L.J."/>
            <person name="Martin F."/>
        </authorList>
    </citation>
    <scope>NUCLEOTIDE SEQUENCE [LARGE SCALE GENOMIC DNA]</scope>
    <source>
        <strain evidence="12">98AG31 / pathotype 3-4-7</strain>
    </source>
</reference>
<dbReference type="VEuPathDB" id="FungiDB:MELLADRAFT_22597"/>
<dbReference type="PRINTS" id="PR00121">
    <property type="entry name" value="NAKATPASE"/>
</dbReference>
<dbReference type="RefSeq" id="XP_007412676.1">
    <property type="nucleotide sequence ID" value="XM_007412614.2"/>
</dbReference>
<dbReference type="SFLD" id="SFLDS00003">
    <property type="entry name" value="Haloacid_Dehalogenase"/>
    <property type="match status" value="1"/>
</dbReference>
<dbReference type="SUPFAM" id="SSF81653">
    <property type="entry name" value="Calcium ATPase, transduction domain A"/>
    <property type="match status" value="1"/>
</dbReference>
<dbReference type="GO" id="GO:0036376">
    <property type="term" value="P:sodium ion export across plasma membrane"/>
    <property type="evidence" value="ECO:0007669"/>
    <property type="project" value="TreeGrafter"/>
</dbReference>
<feature type="transmembrane region" description="Helical" evidence="9">
    <location>
        <begin position="751"/>
        <end position="776"/>
    </location>
</feature>
<evidence type="ECO:0000256" key="3">
    <source>
        <dbReference type="ARBA" id="ARBA00022692"/>
    </source>
</evidence>
<dbReference type="GO" id="GO:0005391">
    <property type="term" value="F:P-type sodium:potassium-exchanging transporter activity"/>
    <property type="evidence" value="ECO:0007669"/>
    <property type="project" value="TreeGrafter"/>
</dbReference>
<dbReference type="SUPFAM" id="SSF81660">
    <property type="entry name" value="Metal cation-transporting ATPase, ATP-binding domain N"/>
    <property type="match status" value="1"/>
</dbReference>
<dbReference type="InterPro" id="IPR036412">
    <property type="entry name" value="HAD-like_sf"/>
</dbReference>
<dbReference type="Proteomes" id="UP000001072">
    <property type="component" value="Unassembled WGS sequence"/>
</dbReference>
<dbReference type="KEGG" id="mlr:MELLADRAFT_22597"/>
<dbReference type="SMART" id="SM00831">
    <property type="entry name" value="Cation_ATPase_N"/>
    <property type="match status" value="1"/>
</dbReference>
<dbReference type="Gene3D" id="2.70.150.10">
    <property type="entry name" value="Calcium-transporting ATPase, cytoplasmic transduction domain A"/>
    <property type="match status" value="1"/>
</dbReference>
<evidence type="ECO:0000256" key="2">
    <source>
        <dbReference type="ARBA" id="ARBA00022475"/>
    </source>
</evidence>
<dbReference type="PRINTS" id="PR00119">
    <property type="entry name" value="CATATPASE"/>
</dbReference>
<dbReference type="EMBL" id="GL883120">
    <property type="protein sequence ID" value="EGG04215.1"/>
    <property type="molecule type" value="Genomic_DNA"/>
</dbReference>
<keyword evidence="7 9" id="KW-1133">Transmembrane helix</keyword>
<feature type="domain" description="Cation-transporting P-type ATPase N-terminal" evidence="10">
    <location>
        <begin position="1"/>
        <end position="72"/>
    </location>
</feature>
<dbReference type="Pfam" id="PF08282">
    <property type="entry name" value="Hydrolase_3"/>
    <property type="match status" value="1"/>
</dbReference>
<dbReference type="GO" id="GO:0005524">
    <property type="term" value="F:ATP binding"/>
    <property type="evidence" value="ECO:0007669"/>
    <property type="project" value="UniProtKB-KW"/>
</dbReference>
<dbReference type="PROSITE" id="PS00154">
    <property type="entry name" value="ATPASE_E1_E2"/>
    <property type="match status" value="1"/>
</dbReference>
<dbReference type="SFLD" id="SFLDF00027">
    <property type="entry name" value="p-type_atpase"/>
    <property type="match status" value="1"/>
</dbReference>
<evidence type="ECO:0000256" key="4">
    <source>
        <dbReference type="ARBA" id="ARBA00022741"/>
    </source>
</evidence>
<dbReference type="InterPro" id="IPR023214">
    <property type="entry name" value="HAD_sf"/>
</dbReference>
<feature type="transmembrane region" description="Helical" evidence="9">
    <location>
        <begin position="287"/>
        <end position="310"/>
    </location>
</feature>
<feature type="transmembrane region" description="Helical" evidence="9">
    <location>
        <begin position="247"/>
        <end position="267"/>
    </location>
</feature>
<dbReference type="Gene3D" id="3.40.1110.10">
    <property type="entry name" value="Calcium-transporting ATPase, cytoplasmic domain N"/>
    <property type="match status" value="1"/>
</dbReference>
<dbReference type="SUPFAM" id="SSF56784">
    <property type="entry name" value="HAD-like"/>
    <property type="match status" value="1"/>
</dbReference>
<feature type="transmembrane region" description="Helical" evidence="9">
    <location>
        <begin position="83"/>
        <end position="104"/>
    </location>
</feature>
<dbReference type="Pfam" id="PF00122">
    <property type="entry name" value="E1-E2_ATPase"/>
    <property type="match status" value="1"/>
</dbReference>